<sequence length="80" mass="9572">MMSFLGFKNKSIMAISSLIQIFWRSFCQRVATSGTTHQLLARAKGRRDLFRYFHRFIRKTLYLMTSTTYRLLEQQMIQSL</sequence>
<name>A0A0A9CKA5_ARUDO</name>
<dbReference type="AlphaFoldDB" id="A0A0A9CKA5"/>
<protein>
    <submittedName>
        <fullName evidence="1">Similar to EBS1 (EMS-MUTAGENIZED BRI1 SUPPRESSOR 1)</fullName>
    </submittedName>
</protein>
<dbReference type="EMBL" id="GBRH01221894">
    <property type="protein sequence ID" value="JAD76001.1"/>
    <property type="molecule type" value="Transcribed_RNA"/>
</dbReference>
<proteinExistence type="predicted"/>
<reference evidence="1" key="2">
    <citation type="journal article" date="2015" name="Data Brief">
        <title>Shoot transcriptome of the giant reed, Arundo donax.</title>
        <authorList>
            <person name="Barrero R.A."/>
            <person name="Guerrero F.D."/>
            <person name="Moolhuijzen P."/>
            <person name="Goolsby J.A."/>
            <person name="Tidwell J."/>
            <person name="Bellgard S.E."/>
            <person name="Bellgard M.I."/>
        </authorList>
    </citation>
    <scope>NUCLEOTIDE SEQUENCE</scope>
    <source>
        <tissue evidence="1">Shoot tissue taken approximately 20 cm above the soil surface</tissue>
    </source>
</reference>
<accession>A0A0A9CKA5</accession>
<organism evidence="1">
    <name type="scientific">Arundo donax</name>
    <name type="common">Giant reed</name>
    <name type="synonym">Donax arundinaceus</name>
    <dbReference type="NCBI Taxonomy" id="35708"/>
    <lineage>
        <taxon>Eukaryota</taxon>
        <taxon>Viridiplantae</taxon>
        <taxon>Streptophyta</taxon>
        <taxon>Embryophyta</taxon>
        <taxon>Tracheophyta</taxon>
        <taxon>Spermatophyta</taxon>
        <taxon>Magnoliopsida</taxon>
        <taxon>Liliopsida</taxon>
        <taxon>Poales</taxon>
        <taxon>Poaceae</taxon>
        <taxon>PACMAD clade</taxon>
        <taxon>Arundinoideae</taxon>
        <taxon>Arundineae</taxon>
        <taxon>Arundo</taxon>
    </lineage>
</organism>
<evidence type="ECO:0000313" key="1">
    <source>
        <dbReference type="EMBL" id="JAD76001.1"/>
    </source>
</evidence>
<reference evidence="1" key="1">
    <citation type="submission" date="2014-09" db="EMBL/GenBank/DDBJ databases">
        <authorList>
            <person name="Magalhaes I.L.F."/>
            <person name="Oliveira U."/>
            <person name="Santos F.R."/>
            <person name="Vidigal T.H.D.A."/>
            <person name="Brescovit A.D."/>
            <person name="Santos A.J."/>
        </authorList>
    </citation>
    <scope>NUCLEOTIDE SEQUENCE</scope>
    <source>
        <tissue evidence="1">Shoot tissue taken approximately 20 cm above the soil surface</tissue>
    </source>
</reference>